<sequence>MKKHKVVIIGGGHGQSLICRGVKTIQNIDLNAIVTVADDGGSTGRLRKNFHIPAMGDIRNVMISMAESENMLSSLMDYRFDDPDGKEDDILGHNLGNLILTALTQQTGSFMTAIQEVSHILNVKGNIIPASTDVITLYARMEDGVIVRGEANIPNHNHHITRVFYQDEVHACKEAVEAIQNADLVIYGIGSVYTSILPNVIIPEIQEALCSTKAELVYFCNAMTQPGETDGYTVEDHVDALLYHHAPVDKVIVACDEIPEKILERYSLNGSIKVNLVKQNHPYQVVTKELLSFRNEFIHHDPEKIKTVIQELLEVK</sequence>
<dbReference type="GO" id="GO:0043743">
    <property type="term" value="F:LPPG:FO 2-phospho-L-lactate transferase activity"/>
    <property type="evidence" value="ECO:0007669"/>
    <property type="project" value="InterPro"/>
</dbReference>
<dbReference type="HAMAP" id="MF_00973">
    <property type="entry name" value="Gluconeogen_factor"/>
    <property type="match status" value="1"/>
</dbReference>
<dbReference type="InterPro" id="IPR038136">
    <property type="entry name" value="CofD-like_dom_sf"/>
</dbReference>
<dbReference type="CDD" id="cd07187">
    <property type="entry name" value="YvcK_like"/>
    <property type="match status" value="1"/>
</dbReference>
<evidence type="ECO:0000256" key="1">
    <source>
        <dbReference type="ARBA" id="ARBA00022490"/>
    </source>
</evidence>
<name>A0A412PHA4_9FIRM</name>
<dbReference type="RefSeq" id="WP_118764060.1">
    <property type="nucleotide sequence ID" value="NZ_CABJCF010000001.1"/>
</dbReference>
<evidence type="ECO:0000313" key="3">
    <source>
        <dbReference type="EMBL" id="RGT57544.1"/>
    </source>
</evidence>
<proteinExistence type="inferred from homology"/>
<keyword evidence="1 2" id="KW-0963">Cytoplasm</keyword>
<gene>
    <name evidence="3" type="ORF">DWX20_00395</name>
</gene>
<dbReference type="Pfam" id="PF01933">
    <property type="entry name" value="CofD"/>
    <property type="match status" value="1"/>
</dbReference>
<comment type="similarity">
    <text evidence="2">Belongs to the gluconeogenesis factor family.</text>
</comment>
<dbReference type="PANTHER" id="PTHR30135:SF3">
    <property type="entry name" value="GLUCONEOGENESIS FACTOR-RELATED"/>
    <property type="match status" value="1"/>
</dbReference>
<organism evidence="3 4">
    <name type="scientific">Solobacterium moorei</name>
    <dbReference type="NCBI Taxonomy" id="102148"/>
    <lineage>
        <taxon>Bacteria</taxon>
        <taxon>Bacillati</taxon>
        <taxon>Bacillota</taxon>
        <taxon>Erysipelotrichia</taxon>
        <taxon>Erysipelotrichales</taxon>
        <taxon>Erysipelotrichaceae</taxon>
        <taxon>Solobacterium</taxon>
    </lineage>
</organism>
<dbReference type="EMBL" id="QRWX01000001">
    <property type="protein sequence ID" value="RGT57544.1"/>
    <property type="molecule type" value="Genomic_DNA"/>
</dbReference>
<dbReference type="InterPro" id="IPR002882">
    <property type="entry name" value="CofD"/>
</dbReference>
<evidence type="ECO:0000256" key="2">
    <source>
        <dbReference type="HAMAP-Rule" id="MF_00973"/>
    </source>
</evidence>
<comment type="function">
    <text evidence="2">Required for morphogenesis under gluconeogenic growth conditions.</text>
</comment>
<dbReference type="NCBIfam" id="TIGR01826">
    <property type="entry name" value="CofD_related"/>
    <property type="match status" value="1"/>
</dbReference>
<dbReference type="GO" id="GO:0008360">
    <property type="term" value="P:regulation of cell shape"/>
    <property type="evidence" value="ECO:0007669"/>
    <property type="project" value="UniProtKB-UniRule"/>
</dbReference>
<comment type="caution">
    <text evidence="3">The sequence shown here is derived from an EMBL/GenBank/DDBJ whole genome shotgun (WGS) entry which is preliminary data.</text>
</comment>
<reference evidence="3 4" key="1">
    <citation type="submission" date="2018-08" db="EMBL/GenBank/DDBJ databases">
        <title>A genome reference for cultivated species of the human gut microbiota.</title>
        <authorList>
            <person name="Zou Y."/>
            <person name="Xue W."/>
            <person name="Luo G."/>
        </authorList>
    </citation>
    <scope>NUCLEOTIDE SEQUENCE [LARGE SCALE GENOMIC DNA]</scope>
    <source>
        <strain evidence="3 4">AF18-46</strain>
    </source>
</reference>
<dbReference type="InterPro" id="IPR010119">
    <property type="entry name" value="Gluconeogen_factor"/>
</dbReference>
<dbReference type="SUPFAM" id="SSF142338">
    <property type="entry name" value="CofD-like"/>
    <property type="match status" value="1"/>
</dbReference>
<evidence type="ECO:0000313" key="4">
    <source>
        <dbReference type="Proteomes" id="UP000284731"/>
    </source>
</evidence>
<dbReference type="PANTHER" id="PTHR30135">
    <property type="entry name" value="UNCHARACTERIZED PROTEIN YVCK-RELATED"/>
    <property type="match status" value="1"/>
</dbReference>
<dbReference type="GO" id="GO:0005737">
    <property type="term" value="C:cytoplasm"/>
    <property type="evidence" value="ECO:0007669"/>
    <property type="project" value="UniProtKB-SubCell"/>
</dbReference>
<dbReference type="Gene3D" id="3.40.50.10680">
    <property type="entry name" value="CofD-like domains"/>
    <property type="match status" value="1"/>
</dbReference>
<accession>A0A412PHA4</accession>
<protein>
    <recommendedName>
        <fullName evidence="2">Putative gluconeogenesis factor</fullName>
    </recommendedName>
</protein>
<dbReference type="Proteomes" id="UP000284731">
    <property type="component" value="Unassembled WGS sequence"/>
</dbReference>
<comment type="subcellular location">
    <subcellularLocation>
        <location evidence="2">Cytoplasm</location>
    </subcellularLocation>
</comment>
<dbReference type="AlphaFoldDB" id="A0A412PHA4"/>